<evidence type="ECO:0000256" key="1">
    <source>
        <dbReference type="ARBA" id="ARBA00004496"/>
    </source>
</evidence>
<dbReference type="InterPro" id="IPR003783">
    <property type="entry name" value="Regulatory_RecX"/>
</dbReference>
<dbReference type="GO" id="GO:0006282">
    <property type="term" value="P:regulation of DNA repair"/>
    <property type="evidence" value="ECO:0007669"/>
    <property type="project" value="UniProtKB-UniRule"/>
</dbReference>
<keyword evidence="4 5" id="KW-0963">Cytoplasm</keyword>
<evidence type="ECO:0000256" key="4">
    <source>
        <dbReference type="ARBA" id="ARBA00022490"/>
    </source>
</evidence>
<gene>
    <name evidence="5 9" type="primary">recX</name>
    <name evidence="9" type="ORF">DSM106044_02548</name>
</gene>
<comment type="caution">
    <text evidence="9">The sequence shown here is derived from an EMBL/GenBank/DDBJ whole genome shotgun (WGS) entry which is preliminary data.</text>
</comment>
<evidence type="ECO:0000313" key="10">
    <source>
        <dbReference type="Proteomes" id="UP000306509"/>
    </source>
</evidence>
<dbReference type="STRING" id="180332.GCA_000797495_02869"/>
<comment type="subcellular location">
    <subcellularLocation>
        <location evidence="1 5">Cytoplasm</location>
    </subcellularLocation>
</comment>
<dbReference type="HAMAP" id="MF_01114">
    <property type="entry name" value="RecX"/>
    <property type="match status" value="1"/>
</dbReference>
<comment type="similarity">
    <text evidence="2 5">Belongs to the RecX family.</text>
</comment>
<dbReference type="InterPro" id="IPR036388">
    <property type="entry name" value="WH-like_DNA-bd_sf"/>
</dbReference>
<dbReference type="AlphaFoldDB" id="A0A4U8Q6W1"/>
<evidence type="ECO:0000256" key="2">
    <source>
        <dbReference type="ARBA" id="ARBA00009695"/>
    </source>
</evidence>
<dbReference type="GO" id="GO:0005737">
    <property type="term" value="C:cytoplasm"/>
    <property type="evidence" value="ECO:0007669"/>
    <property type="project" value="UniProtKB-SubCell"/>
</dbReference>
<dbReference type="PANTHER" id="PTHR33602:SF1">
    <property type="entry name" value="REGULATORY PROTEIN RECX FAMILY PROTEIN"/>
    <property type="match status" value="1"/>
</dbReference>
<evidence type="ECO:0000313" key="9">
    <source>
        <dbReference type="EMBL" id="TLD00601.1"/>
    </source>
</evidence>
<dbReference type="Pfam" id="PF21982">
    <property type="entry name" value="RecX_HTH1"/>
    <property type="match status" value="1"/>
</dbReference>
<evidence type="ECO:0000259" key="8">
    <source>
        <dbReference type="Pfam" id="PF21982"/>
    </source>
</evidence>
<name>A0A4U8Q6W1_9FIRM</name>
<evidence type="ECO:0000259" key="7">
    <source>
        <dbReference type="Pfam" id="PF21981"/>
    </source>
</evidence>
<dbReference type="InterPro" id="IPR053925">
    <property type="entry name" value="RecX_HTH_3rd"/>
</dbReference>
<dbReference type="EMBL" id="QGQD01000052">
    <property type="protein sequence ID" value="TLD00601.1"/>
    <property type="molecule type" value="Genomic_DNA"/>
</dbReference>
<dbReference type="RefSeq" id="WP_027294705.1">
    <property type="nucleotide sequence ID" value="NZ_CABMJZ010000109.1"/>
</dbReference>
<feature type="domain" description="RecX second three-helical" evidence="6">
    <location>
        <begin position="105"/>
        <end position="141"/>
    </location>
</feature>
<feature type="domain" description="RecX third three-helical" evidence="7">
    <location>
        <begin position="150"/>
        <end position="196"/>
    </location>
</feature>
<proteinExistence type="inferred from homology"/>
<evidence type="ECO:0000256" key="3">
    <source>
        <dbReference type="ARBA" id="ARBA00018111"/>
    </source>
</evidence>
<protein>
    <recommendedName>
        <fullName evidence="3 5">Regulatory protein RecX</fullName>
    </recommendedName>
</protein>
<dbReference type="OrthoDB" id="9804967at2"/>
<keyword evidence="10" id="KW-1185">Reference proteome</keyword>
<dbReference type="InterPro" id="IPR053926">
    <property type="entry name" value="RecX_HTH_1st"/>
</dbReference>
<dbReference type="Gene3D" id="1.10.10.10">
    <property type="entry name" value="Winged helix-like DNA-binding domain superfamily/Winged helix DNA-binding domain"/>
    <property type="match status" value="3"/>
</dbReference>
<reference evidence="9 10" key="1">
    <citation type="journal article" date="2019" name="Anaerobe">
        <title>Detection of Robinsoniella peoriensis in multiple bone samples of a trauma patient.</title>
        <authorList>
            <person name="Schrottner P."/>
            <person name="Hartwich K."/>
            <person name="Bunk B."/>
            <person name="Schober I."/>
            <person name="Helbig S."/>
            <person name="Rudolph W.W."/>
            <person name="Gunzer F."/>
        </authorList>
    </citation>
    <scope>NUCLEOTIDE SEQUENCE [LARGE SCALE GENOMIC DNA]</scope>
    <source>
        <strain evidence="9 10">DSM 106044</strain>
    </source>
</reference>
<evidence type="ECO:0000259" key="6">
    <source>
        <dbReference type="Pfam" id="PF02631"/>
    </source>
</evidence>
<feature type="domain" description="RecX first three-helical" evidence="8">
    <location>
        <begin position="59"/>
        <end position="97"/>
    </location>
</feature>
<dbReference type="Proteomes" id="UP000306509">
    <property type="component" value="Unassembled WGS sequence"/>
</dbReference>
<organism evidence="9 10">
    <name type="scientific">Robinsoniella peoriensis</name>
    <dbReference type="NCBI Taxonomy" id="180332"/>
    <lineage>
        <taxon>Bacteria</taxon>
        <taxon>Bacillati</taxon>
        <taxon>Bacillota</taxon>
        <taxon>Clostridia</taxon>
        <taxon>Lachnospirales</taxon>
        <taxon>Lachnospiraceae</taxon>
        <taxon>Robinsoniella</taxon>
    </lineage>
</organism>
<accession>A0A4U8Q6W1</accession>
<dbReference type="Pfam" id="PF21981">
    <property type="entry name" value="RecX_HTH3"/>
    <property type="match status" value="1"/>
</dbReference>
<dbReference type="PANTHER" id="PTHR33602">
    <property type="entry name" value="REGULATORY PROTEIN RECX FAMILY PROTEIN"/>
    <property type="match status" value="1"/>
</dbReference>
<evidence type="ECO:0000256" key="5">
    <source>
        <dbReference type="HAMAP-Rule" id="MF_01114"/>
    </source>
</evidence>
<dbReference type="InterPro" id="IPR053924">
    <property type="entry name" value="RecX_HTH_2nd"/>
</dbReference>
<dbReference type="Pfam" id="PF02631">
    <property type="entry name" value="RecX_HTH2"/>
    <property type="match status" value="1"/>
</dbReference>
<sequence length="202" mass="24114">MIITNIEAVTKAKSRVYIDEQLAFVLYKGELYRYKIKKDEEISDETYREIIDEVLTKRAKIRCIYLLKSMDRTEYQLRTKLKQGGYPEEAINRAIDYVKNLHYIDDNRYAQYYIDGRTGSKSKQQIVQDLLRRGISKEQIQSIYEQKEPEDETEQIRKWVAKKRVDLETADPKEINRLYGFLMRKGFQASDISKVIRGREYD</sequence>
<comment type="function">
    <text evidence="5">Modulates RecA activity.</text>
</comment>